<keyword evidence="4" id="KW-0808">Transferase</keyword>
<evidence type="ECO:0000256" key="3">
    <source>
        <dbReference type="HAMAP-Rule" id="MF_00187"/>
    </source>
</evidence>
<dbReference type="SUPFAM" id="SSF53927">
    <property type="entry name" value="Cytidine deaminase-like"/>
    <property type="match status" value="1"/>
</dbReference>
<gene>
    <name evidence="3" type="primary">fdhD</name>
    <name evidence="4" type="ORF">DC346_11355</name>
</gene>
<comment type="caution">
    <text evidence="4">The sequence shown here is derived from an EMBL/GenBank/DDBJ whole genome shotgun (WGS) entry which is preliminary data.</text>
</comment>
<dbReference type="InterPro" id="IPR016193">
    <property type="entry name" value="Cytidine_deaminase-like"/>
</dbReference>
<proteinExistence type="inferred from homology"/>
<dbReference type="PANTHER" id="PTHR30592">
    <property type="entry name" value="FORMATE DEHYDROGENASE"/>
    <property type="match status" value="1"/>
</dbReference>
<comment type="subcellular location">
    <subcellularLocation>
        <location evidence="3">Cytoplasm</location>
    </subcellularLocation>
</comment>
<dbReference type="EMBL" id="QEWH01000067">
    <property type="protein sequence ID" value="RBA46109.1"/>
    <property type="molecule type" value="Genomic_DNA"/>
</dbReference>
<dbReference type="PANTHER" id="PTHR30592:SF1">
    <property type="entry name" value="SULFUR CARRIER PROTEIN FDHD"/>
    <property type="match status" value="1"/>
</dbReference>
<dbReference type="GO" id="GO:0005737">
    <property type="term" value="C:cytoplasm"/>
    <property type="evidence" value="ECO:0007669"/>
    <property type="project" value="UniProtKB-SubCell"/>
</dbReference>
<feature type="binding site" evidence="3">
    <location>
        <begin position="258"/>
        <end position="263"/>
    </location>
    <ligand>
        <name>Mo-bis(molybdopterin guanine dinucleotide)</name>
        <dbReference type="ChEBI" id="CHEBI:60539"/>
    </ligand>
</feature>
<dbReference type="GO" id="GO:0016783">
    <property type="term" value="F:sulfurtransferase activity"/>
    <property type="evidence" value="ECO:0007669"/>
    <property type="project" value="InterPro"/>
</dbReference>
<comment type="similarity">
    <text evidence="3">Belongs to the FdhD family.</text>
</comment>
<evidence type="ECO:0000313" key="4">
    <source>
        <dbReference type="EMBL" id="RBA46109.1"/>
    </source>
</evidence>
<dbReference type="InterPro" id="IPR003786">
    <property type="entry name" value="FdhD"/>
</dbReference>
<protein>
    <recommendedName>
        <fullName evidence="3">Sulfur carrier protein FdhD</fullName>
    </recommendedName>
</protein>
<reference evidence="4 5" key="1">
    <citation type="submission" date="2018-04" db="EMBL/GenBank/DDBJ databases">
        <title>Acinetobacter junii Genome sequencing and assembly.</title>
        <authorList>
            <person name="Su J."/>
            <person name="Rensing C."/>
            <person name="Mazhar H.S."/>
        </authorList>
    </citation>
    <scope>NUCLEOTIDE SEQUENCE [LARGE SCALE GENOMIC DNA]</scope>
    <source>
        <strain evidence="4 5">SC22</strain>
    </source>
</reference>
<accession>A0A365PHD0</accession>
<comment type="function">
    <text evidence="3">Required for formate dehydrogenase (FDH) activity. Acts as a sulfur carrier protein that transfers sulfur from IscS to the molybdenum cofactor prior to its insertion into FDH.</text>
</comment>
<evidence type="ECO:0000313" key="5">
    <source>
        <dbReference type="Proteomes" id="UP000253688"/>
    </source>
</evidence>
<evidence type="ECO:0000256" key="1">
    <source>
        <dbReference type="ARBA" id="ARBA00022490"/>
    </source>
</evidence>
<feature type="active site" description="Cysteine persulfide intermediate" evidence="3">
    <location>
        <position position="119"/>
    </location>
</feature>
<dbReference type="NCBIfam" id="TIGR00129">
    <property type="entry name" value="fdhD_narQ"/>
    <property type="match status" value="1"/>
</dbReference>
<name>A0A365PHD0_ACIJU</name>
<dbReference type="HAMAP" id="MF_00187">
    <property type="entry name" value="FdhD"/>
    <property type="match status" value="1"/>
</dbReference>
<dbReference type="Pfam" id="PF02634">
    <property type="entry name" value="FdhD-NarQ"/>
    <property type="match status" value="1"/>
</dbReference>
<sequence length="269" mass="29778">MNGRLNTVVVDTLGYETVEVHRFHQNTSENELDYIVQEYPVALIYNGISHAVMMATPADLEVFAKGFSLSEGIINSLNELYAIEMNQNELGIQIEMTISSRAFIALKQHRRMMVGRTGCGLCGIESLKQLYLDLPSISTHLKLSWLNQIPSAMAQLKVRQTISELTGGAHAAAWVVNGQIIALFEDVGRHNALDKLLGYLAEQKLDVGDGFVVMTSRASYELIRKCAQYNIALLATISAPTSMAIEMAKKLNLTLASFCRGDKFVLYSQ</sequence>
<dbReference type="PIRSF" id="PIRSF015626">
    <property type="entry name" value="FdhD"/>
    <property type="match status" value="1"/>
</dbReference>
<evidence type="ECO:0000256" key="2">
    <source>
        <dbReference type="ARBA" id="ARBA00023150"/>
    </source>
</evidence>
<organism evidence="4 5">
    <name type="scientific">Acinetobacter junii</name>
    <dbReference type="NCBI Taxonomy" id="40215"/>
    <lineage>
        <taxon>Bacteria</taxon>
        <taxon>Pseudomonadati</taxon>
        <taxon>Pseudomonadota</taxon>
        <taxon>Gammaproteobacteria</taxon>
        <taxon>Moraxellales</taxon>
        <taxon>Moraxellaceae</taxon>
        <taxon>Acinetobacter</taxon>
    </lineage>
</organism>
<dbReference type="RefSeq" id="WP_112987015.1">
    <property type="nucleotide sequence ID" value="NZ_CP131470.1"/>
</dbReference>
<dbReference type="Proteomes" id="UP000253688">
    <property type="component" value="Unassembled WGS sequence"/>
</dbReference>
<dbReference type="Gene3D" id="3.10.20.10">
    <property type="match status" value="1"/>
</dbReference>
<dbReference type="Gene3D" id="3.40.140.10">
    <property type="entry name" value="Cytidine Deaminase, domain 2"/>
    <property type="match status" value="1"/>
</dbReference>
<dbReference type="GO" id="GO:0006777">
    <property type="term" value="P:Mo-molybdopterin cofactor biosynthetic process"/>
    <property type="evidence" value="ECO:0007669"/>
    <property type="project" value="UniProtKB-UniRule"/>
</dbReference>
<keyword evidence="2 3" id="KW-0501">Molybdenum cofactor biosynthesis</keyword>
<dbReference type="AlphaFoldDB" id="A0A365PHD0"/>
<dbReference type="GO" id="GO:0097163">
    <property type="term" value="F:sulfur carrier activity"/>
    <property type="evidence" value="ECO:0007669"/>
    <property type="project" value="UniProtKB-UniRule"/>
</dbReference>
<keyword evidence="1 3" id="KW-0963">Cytoplasm</keyword>